<evidence type="ECO:0000256" key="1">
    <source>
        <dbReference type="SAM" id="MobiDB-lite"/>
    </source>
</evidence>
<feature type="domain" description="DUF6534" evidence="3">
    <location>
        <begin position="170"/>
        <end position="255"/>
    </location>
</feature>
<reference evidence="5" key="1">
    <citation type="journal article" date="2017" name="Nat. Ecol. Evol.">
        <title>Genome expansion and lineage-specific genetic innovations in the forest pathogenic fungi Armillaria.</title>
        <authorList>
            <person name="Sipos G."/>
            <person name="Prasanna A.N."/>
            <person name="Walter M.C."/>
            <person name="O'Connor E."/>
            <person name="Balint B."/>
            <person name="Krizsan K."/>
            <person name="Kiss B."/>
            <person name="Hess J."/>
            <person name="Varga T."/>
            <person name="Slot J."/>
            <person name="Riley R."/>
            <person name="Boka B."/>
            <person name="Rigling D."/>
            <person name="Barry K."/>
            <person name="Lee J."/>
            <person name="Mihaltcheva S."/>
            <person name="LaButti K."/>
            <person name="Lipzen A."/>
            <person name="Waldron R."/>
            <person name="Moloney N.M."/>
            <person name="Sperisen C."/>
            <person name="Kredics L."/>
            <person name="Vagvoelgyi C."/>
            <person name="Patrignani A."/>
            <person name="Fitzpatrick D."/>
            <person name="Nagy I."/>
            <person name="Doyle S."/>
            <person name="Anderson J.B."/>
            <person name="Grigoriev I.V."/>
            <person name="Gueldener U."/>
            <person name="Muensterkoetter M."/>
            <person name="Nagy L.G."/>
        </authorList>
    </citation>
    <scope>NUCLEOTIDE SEQUENCE [LARGE SCALE GENOMIC DNA]</scope>
    <source>
        <strain evidence="5">C18/9</strain>
    </source>
</reference>
<dbReference type="PANTHER" id="PTHR40465:SF1">
    <property type="entry name" value="DUF6534 DOMAIN-CONTAINING PROTEIN"/>
    <property type="match status" value="1"/>
</dbReference>
<gene>
    <name evidence="4" type="ORF">ARMOST_01433</name>
</gene>
<sequence>MQPVPADYPVERLSGPEVVAYLLHWGLFGTLTVQLYLYYLAFPKDRKFIKYLVYGIYIAEFVQTMLLTHDAFTSFGYGFGDLETFTEVRFSWLTVPIMGAAAACVGHAFYAYRIFILSKSRIVPIFVTCVSLTSSVAAIITGVFSFQAGNITKLNNRKTSVAVGITCGGAALCDIVIAVYMTYYLLRGNTGFHRTRVLVTKLIRLTIETGSLTAVVALASLILFLVFPHQTFYVTPALVVSKMYANTIYMVLNSRIQIMGGRDIYMSSTDMITPTSSTIQDTNPQSPQRSLGMDGRQGRASVVAITKEVLNGDYKMGRMNDKPQDKSMGYTA</sequence>
<feature type="compositionally biased region" description="Polar residues" evidence="1">
    <location>
        <begin position="275"/>
        <end position="289"/>
    </location>
</feature>
<feature type="transmembrane region" description="Helical" evidence="2">
    <location>
        <begin position="51"/>
        <end position="69"/>
    </location>
</feature>
<feature type="transmembrane region" description="Helical" evidence="2">
    <location>
        <begin position="161"/>
        <end position="186"/>
    </location>
</feature>
<proteinExistence type="predicted"/>
<dbReference type="EMBL" id="FUEG01000001">
    <property type="protein sequence ID" value="SJK98172.1"/>
    <property type="molecule type" value="Genomic_DNA"/>
</dbReference>
<dbReference type="PANTHER" id="PTHR40465">
    <property type="entry name" value="CHROMOSOME 1, WHOLE GENOME SHOTGUN SEQUENCE"/>
    <property type="match status" value="1"/>
</dbReference>
<organism evidence="4 5">
    <name type="scientific">Armillaria ostoyae</name>
    <name type="common">Armillaria root rot fungus</name>
    <dbReference type="NCBI Taxonomy" id="47428"/>
    <lineage>
        <taxon>Eukaryota</taxon>
        <taxon>Fungi</taxon>
        <taxon>Dikarya</taxon>
        <taxon>Basidiomycota</taxon>
        <taxon>Agaricomycotina</taxon>
        <taxon>Agaricomycetes</taxon>
        <taxon>Agaricomycetidae</taxon>
        <taxon>Agaricales</taxon>
        <taxon>Marasmiineae</taxon>
        <taxon>Physalacriaceae</taxon>
        <taxon>Armillaria</taxon>
    </lineage>
</organism>
<dbReference type="Proteomes" id="UP000219338">
    <property type="component" value="Unassembled WGS sequence"/>
</dbReference>
<evidence type="ECO:0000256" key="2">
    <source>
        <dbReference type="SAM" id="Phobius"/>
    </source>
</evidence>
<keyword evidence="2" id="KW-1133">Transmembrane helix</keyword>
<protein>
    <recommendedName>
        <fullName evidence="3">DUF6534 domain-containing protein</fullName>
    </recommendedName>
</protein>
<accession>A0A284QNW4</accession>
<keyword evidence="2" id="KW-0812">Transmembrane</keyword>
<feature type="transmembrane region" description="Helical" evidence="2">
    <location>
        <begin position="233"/>
        <end position="252"/>
    </location>
</feature>
<dbReference type="AlphaFoldDB" id="A0A284QNW4"/>
<dbReference type="OrthoDB" id="2953893at2759"/>
<feature type="region of interest" description="Disordered" evidence="1">
    <location>
        <begin position="275"/>
        <end position="294"/>
    </location>
</feature>
<dbReference type="OMA" id="RTYLWIC"/>
<evidence type="ECO:0000259" key="3">
    <source>
        <dbReference type="Pfam" id="PF20152"/>
    </source>
</evidence>
<feature type="transmembrane region" description="Helical" evidence="2">
    <location>
        <begin position="122"/>
        <end position="149"/>
    </location>
</feature>
<evidence type="ECO:0000313" key="4">
    <source>
        <dbReference type="EMBL" id="SJK98172.1"/>
    </source>
</evidence>
<name>A0A284QNW4_ARMOS</name>
<feature type="transmembrane region" description="Helical" evidence="2">
    <location>
        <begin position="20"/>
        <end position="39"/>
    </location>
</feature>
<feature type="transmembrane region" description="Helical" evidence="2">
    <location>
        <begin position="89"/>
        <end position="110"/>
    </location>
</feature>
<keyword evidence="5" id="KW-1185">Reference proteome</keyword>
<evidence type="ECO:0000313" key="5">
    <source>
        <dbReference type="Proteomes" id="UP000219338"/>
    </source>
</evidence>
<keyword evidence="2" id="KW-0472">Membrane</keyword>
<feature type="transmembrane region" description="Helical" evidence="2">
    <location>
        <begin position="207"/>
        <end position="227"/>
    </location>
</feature>
<dbReference type="STRING" id="47428.A0A284QNW4"/>
<dbReference type="Pfam" id="PF20152">
    <property type="entry name" value="DUF6534"/>
    <property type="match status" value="1"/>
</dbReference>
<dbReference type="InterPro" id="IPR045339">
    <property type="entry name" value="DUF6534"/>
</dbReference>